<feature type="compositionally biased region" description="Low complexity" evidence="1">
    <location>
        <begin position="18"/>
        <end position="27"/>
    </location>
</feature>
<accession>A0ABU1WRQ5</accession>
<evidence type="ECO:0000256" key="1">
    <source>
        <dbReference type="SAM" id="MobiDB-lite"/>
    </source>
</evidence>
<organism evidence="2 3">
    <name type="scientific">Hydrogenophaga palleronii</name>
    <dbReference type="NCBI Taxonomy" id="65655"/>
    <lineage>
        <taxon>Bacteria</taxon>
        <taxon>Pseudomonadati</taxon>
        <taxon>Pseudomonadota</taxon>
        <taxon>Betaproteobacteria</taxon>
        <taxon>Burkholderiales</taxon>
        <taxon>Comamonadaceae</taxon>
        <taxon>Hydrogenophaga</taxon>
    </lineage>
</organism>
<name>A0ABU1WRQ5_9BURK</name>
<proteinExistence type="predicted"/>
<feature type="compositionally biased region" description="Polar residues" evidence="1">
    <location>
        <begin position="1"/>
        <end position="17"/>
    </location>
</feature>
<comment type="caution">
    <text evidence="2">The sequence shown here is derived from an EMBL/GenBank/DDBJ whole genome shotgun (WGS) entry which is preliminary data.</text>
</comment>
<reference evidence="2 3" key="1">
    <citation type="submission" date="2023-07" db="EMBL/GenBank/DDBJ databases">
        <title>Sorghum-associated microbial communities from plants grown in Nebraska, USA.</title>
        <authorList>
            <person name="Schachtman D."/>
        </authorList>
    </citation>
    <scope>NUCLEOTIDE SEQUENCE [LARGE SCALE GENOMIC DNA]</scope>
    <source>
        <strain evidence="2 3">4249</strain>
    </source>
</reference>
<dbReference type="RefSeq" id="WP_310320286.1">
    <property type="nucleotide sequence ID" value="NZ_JAVDWU010000009.1"/>
</dbReference>
<dbReference type="EMBL" id="JAVDWU010000009">
    <property type="protein sequence ID" value="MDR7151984.1"/>
    <property type="molecule type" value="Genomic_DNA"/>
</dbReference>
<protein>
    <submittedName>
        <fullName evidence="2">Uncharacterized protein</fullName>
    </submittedName>
</protein>
<evidence type="ECO:0000313" key="2">
    <source>
        <dbReference type="EMBL" id="MDR7151984.1"/>
    </source>
</evidence>
<sequence length="274" mass="28518">MRINSTGTGITPNEIQNTGSTSGTAGSPASLPVGDLRPRGSTSDMPPRLNLLPLPASSTSQVNTQLSEVTSLLNAGGLGMLQQRAKDSFESLPSAYRSLATQTARLVGVMSDPTPSGSAMPFPELGKRLEAVTSASAQLVEATKLDLASALQLEPQQRAAMLAPHLNQLKEACNVTAQAVAQMPVAELRANREVVKEQLTALSRSTETVHEQLKAQLGETDPATVAALEARTAASAAYGKTMLRMAAANLGNMAFNITVGPVISGLNRLFGANS</sequence>
<keyword evidence="3" id="KW-1185">Reference proteome</keyword>
<feature type="region of interest" description="Disordered" evidence="1">
    <location>
        <begin position="1"/>
        <end position="52"/>
    </location>
</feature>
<gene>
    <name evidence="2" type="ORF">J2W49_003960</name>
</gene>
<evidence type="ECO:0000313" key="3">
    <source>
        <dbReference type="Proteomes" id="UP001265700"/>
    </source>
</evidence>
<dbReference type="Proteomes" id="UP001265700">
    <property type="component" value="Unassembled WGS sequence"/>
</dbReference>